<dbReference type="Pfam" id="PF03732">
    <property type="entry name" value="Retrotrans_gag"/>
    <property type="match status" value="1"/>
</dbReference>
<sequence length="255" mass="29024">MRSATPDAQRIAIHEFMARELAESNRRGLIPSRPSRNEAVKMETSSYSGEGKDRLSLNRWFREVDIAIASRLLEAPQAKVNFLLSRLTGKAKEWALGKLVVDEHAFPTLDTIQDDLRLAFEPPQEEKLVRSRFLSMRQGKMAMRDYVQMARHLASCIITHPMDMYTQVNVFVDGMREGQTRLSLERAEPATLEEAFAIALREDFRVTKAYAKPSVVSVPRPSGPEPMEIDVIESSGDRRRVFHHKGDARTGRQMV</sequence>
<dbReference type="InterPro" id="IPR005162">
    <property type="entry name" value="Retrotrans_gag_dom"/>
</dbReference>
<feature type="region of interest" description="Disordered" evidence="1">
    <location>
        <begin position="25"/>
        <end position="49"/>
    </location>
</feature>
<dbReference type="Proteomes" id="UP001159659">
    <property type="component" value="Unassembled WGS sequence"/>
</dbReference>
<name>A0AAV0TGS3_9STRA</name>
<evidence type="ECO:0000313" key="4">
    <source>
        <dbReference type="Proteomes" id="UP001159659"/>
    </source>
</evidence>
<evidence type="ECO:0000313" key="3">
    <source>
        <dbReference type="EMBL" id="CAI5720562.1"/>
    </source>
</evidence>
<dbReference type="AlphaFoldDB" id="A0AAV0TGS3"/>
<dbReference type="EMBL" id="CANTFK010000633">
    <property type="protein sequence ID" value="CAI5720562.1"/>
    <property type="molecule type" value="Genomic_DNA"/>
</dbReference>
<protein>
    <recommendedName>
        <fullName evidence="2">Retrotransposon gag domain-containing protein</fullName>
    </recommendedName>
</protein>
<evidence type="ECO:0000259" key="2">
    <source>
        <dbReference type="Pfam" id="PF03732"/>
    </source>
</evidence>
<gene>
    <name evidence="3" type="ORF">PFR002_LOCUS4020</name>
</gene>
<feature type="domain" description="Retrotransposon gag" evidence="2">
    <location>
        <begin position="85"/>
        <end position="177"/>
    </location>
</feature>
<proteinExistence type="predicted"/>
<organism evidence="3 4">
    <name type="scientific">Peronospora farinosa</name>
    <dbReference type="NCBI Taxonomy" id="134698"/>
    <lineage>
        <taxon>Eukaryota</taxon>
        <taxon>Sar</taxon>
        <taxon>Stramenopiles</taxon>
        <taxon>Oomycota</taxon>
        <taxon>Peronosporomycetes</taxon>
        <taxon>Peronosporales</taxon>
        <taxon>Peronosporaceae</taxon>
        <taxon>Peronospora</taxon>
    </lineage>
</organism>
<accession>A0AAV0TGS3</accession>
<comment type="caution">
    <text evidence="3">The sequence shown here is derived from an EMBL/GenBank/DDBJ whole genome shotgun (WGS) entry which is preliminary data.</text>
</comment>
<evidence type="ECO:0000256" key="1">
    <source>
        <dbReference type="SAM" id="MobiDB-lite"/>
    </source>
</evidence>
<reference evidence="3" key="1">
    <citation type="submission" date="2022-12" db="EMBL/GenBank/DDBJ databases">
        <authorList>
            <person name="Webb A."/>
        </authorList>
    </citation>
    <scope>NUCLEOTIDE SEQUENCE</scope>
    <source>
        <strain evidence="3">Pf2</strain>
    </source>
</reference>